<dbReference type="AlphaFoldDB" id="S7Z7J9"/>
<reference evidence="2 3" key="1">
    <citation type="journal article" date="2013" name="PLoS ONE">
        <title>Genomic and secretomic analyses reveal unique features of the lignocellulolytic enzyme system of Penicillium decumbens.</title>
        <authorList>
            <person name="Liu G."/>
            <person name="Zhang L."/>
            <person name="Wei X."/>
            <person name="Zou G."/>
            <person name="Qin Y."/>
            <person name="Ma L."/>
            <person name="Li J."/>
            <person name="Zheng H."/>
            <person name="Wang S."/>
            <person name="Wang C."/>
            <person name="Xun L."/>
            <person name="Zhao G.-P."/>
            <person name="Zhou Z."/>
            <person name="Qu Y."/>
        </authorList>
    </citation>
    <scope>NUCLEOTIDE SEQUENCE [LARGE SCALE GENOMIC DNA]</scope>
    <source>
        <strain evidence="3">114-2 / CGMCC 5302</strain>
    </source>
</reference>
<protein>
    <submittedName>
        <fullName evidence="2">Uncharacterized protein</fullName>
    </submittedName>
</protein>
<dbReference type="Proteomes" id="UP000019376">
    <property type="component" value="Unassembled WGS sequence"/>
</dbReference>
<gene>
    <name evidence="2" type="ORF">PDE_01487</name>
</gene>
<feature type="region of interest" description="Disordered" evidence="1">
    <location>
        <begin position="1"/>
        <end position="22"/>
    </location>
</feature>
<dbReference type="HOGENOM" id="CLU_2671834_0_0_1"/>
<keyword evidence="3" id="KW-1185">Reference proteome</keyword>
<proteinExistence type="predicted"/>
<sequence length="75" mass="8552">MKCLGEGVGWRSGGGRVSGGQGERRDLKSEIYVIHERSIYLSPRELRMRQSLYRIKVASLKRSCTGTETHQQRSK</sequence>
<organism evidence="2 3">
    <name type="scientific">Penicillium oxalicum (strain 114-2 / CGMCC 5302)</name>
    <name type="common">Penicillium decumbens</name>
    <dbReference type="NCBI Taxonomy" id="933388"/>
    <lineage>
        <taxon>Eukaryota</taxon>
        <taxon>Fungi</taxon>
        <taxon>Dikarya</taxon>
        <taxon>Ascomycota</taxon>
        <taxon>Pezizomycotina</taxon>
        <taxon>Eurotiomycetes</taxon>
        <taxon>Eurotiomycetidae</taxon>
        <taxon>Eurotiales</taxon>
        <taxon>Aspergillaceae</taxon>
        <taxon>Penicillium</taxon>
    </lineage>
</organism>
<dbReference type="EMBL" id="KB644409">
    <property type="protein sequence ID" value="EPS26550.1"/>
    <property type="molecule type" value="Genomic_DNA"/>
</dbReference>
<name>S7Z7J9_PENO1</name>
<evidence type="ECO:0000313" key="2">
    <source>
        <dbReference type="EMBL" id="EPS26550.1"/>
    </source>
</evidence>
<evidence type="ECO:0000313" key="3">
    <source>
        <dbReference type="Proteomes" id="UP000019376"/>
    </source>
</evidence>
<evidence type="ECO:0000256" key="1">
    <source>
        <dbReference type="SAM" id="MobiDB-lite"/>
    </source>
</evidence>
<accession>S7Z7J9</accession>
<feature type="compositionally biased region" description="Gly residues" evidence="1">
    <location>
        <begin position="1"/>
        <end position="21"/>
    </location>
</feature>